<dbReference type="InterPro" id="IPR051477">
    <property type="entry name" value="Expansin_CellWall"/>
</dbReference>
<sequence>MARRSADPAFPPPAQSPVNNNPIAFLQRRSPYPTMEPTPANPPKQKCRPRTMPYNPAVPGIPTETPSETPSPTAGGDFPEYTPTGASTLEGGPFKGKATFYSGGEGTHSCGNPGSSTDFTVAVNESQMGSESNGNPNCFHIVRVTYAGQSVDAMITDTCPGCDVNQLDLNESIAKHFGEKFIDDGENDIEWSLVR</sequence>
<evidence type="ECO:0008006" key="5">
    <source>
        <dbReference type="Google" id="ProtNLM"/>
    </source>
</evidence>
<feature type="compositionally biased region" description="Low complexity" evidence="2">
    <location>
        <begin position="62"/>
        <end position="73"/>
    </location>
</feature>
<proteinExistence type="predicted"/>
<reference evidence="4" key="1">
    <citation type="journal article" date="2018" name="Nat. Microbiol.">
        <title>Leveraging single-cell genomics to expand the fungal tree of life.</title>
        <authorList>
            <person name="Ahrendt S.R."/>
            <person name="Quandt C.A."/>
            <person name="Ciobanu D."/>
            <person name="Clum A."/>
            <person name="Salamov A."/>
            <person name="Andreopoulos B."/>
            <person name="Cheng J.F."/>
            <person name="Woyke T."/>
            <person name="Pelin A."/>
            <person name="Henrissat B."/>
            <person name="Reynolds N.K."/>
            <person name="Benny G.L."/>
            <person name="Smith M.E."/>
            <person name="James T.Y."/>
            <person name="Grigoriev I.V."/>
        </authorList>
    </citation>
    <scope>NUCLEOTIDE SEQUENCE [LARGE SCALE GENOMIC DNA]</scope>
    <source>
        <strain evidence="4">RSA 468</strain>
    </source>
</reference>
<dbReference type="CDD" id="cd22191">
    <property type="entry name" value="DPBB_RlpA_EXP_N-like"/>
    <property type="match status" value="1"/>
</dbReference>
<evidence type="ECO:0000313" key="4">
    <source>
        <dbReference type="Proteomes" id="UP000268162"/>
    </source>
</evidence>
<dbReference type="SUPFAM" id="SSF50685">
    <property type="entry name" value="Barwin-like endoglucanases"/>
    <property type="match status" value="1"/>
</dbReference>
<protein>
    <recommendedName>
        <fullName evidence="5">RlpA-like double-psi beta-barrel-protein domain-containing protein-containing protein</fullName>
    </recommendedName>
</protein>
<gene>
    <name evidence="3" type="ORF">BJ085DRAFT_16827</name>
</gene>
<dbReference type="EMBL" id="ML002767">
    <property type="protein sequence ID" value="RKP35872.1"/>
    <property type="molecule type" value="Genomic_DNA"/>
</dbReference>
<dbReference type="AlphaFoldDB" id="A0A4P9ZT20"/>
<keyword evidence="1" id="KW-0732">Signal</keyword>
<dbReference type="PANTHER" id="PTHR31836">
    <property type="match status" value="1"/>
</dbReference>
<dbReference type="Proteomes" id="UP000268162">
    <property type="component" value="Unassembled WGS sequence"/>
</dbReference>
<evidence type="ECO:0000256" key="1">
    <source>
        <dbReference type="ARBA" id="ARBA00022729"/>
    </source>
</evidence>
<dbReference type="PANTHER" id="PTHR31836:SF28">
    <property type="entry name" value="SRCR DOMAIN-CONTAINING PROTEIN-RELATED"/>
    <property type="match status" value="1"/>
</dbReference>
<feature type="region of interest" description="Disordered" evidence="2">
    <location>
        <begin position="1"/>
        <end position="75"/>
    </location>
</feature>
<name>A0A4P9ZT20_9FUNG</name>
<dbReference type="Gene3D" id="2.40.40.10">
    <property type="entry name" value="RlpA-like domain"/>
    <property type="match status" value="1"/>
</dbReference>
<evidence type="ECO:0000256" key="2">
    <source>
        <dbReference type="SAM" id="MobiDB-lite"/>
    </source>
</evidence>
<dbReference type="InterPro" id="IPR036908">
    <property type="entry name" value="RlpA-like_sf"/>
</dbReference>
<organism evidence="3 4">
    <name type="scientific">Dimargaris cristalligena</name>
    <dbReference type="NCBI Taxonomy" id="215637"/>
    <lineage>
        <taxon>Eukaryota</taxon>
        <taxon>Fungi</taxon>
        <taxon>Fungi incertae sedis</taxon>
        <taxon>Zoopagomycota</taxon>
        <taxon>Kickxellomycotina</taxon>
        <taxon>Dimargaritomycetes</taxon>
        <taxon>Dimargaritales</taxon>
        <taxon>Dimargaritaceae</taxon>
        <taxon>Dimargaris</taxon>
    </lineage>
</organism>
<keyword evidence="4" id="KW-1185">Reference proteome</keyword>
<evidence type="ECO:0000313" key="3">
    <source>
        <dbReference type="EMBL" id="RKP35872.1"/>
    </source>
</evidence>
<accession>A0A4P9ZT20</accession>